<protein>
    <submittedName>
        <fullName evidence="2">Uncharacterized protein</fullName>
    </submittedName>
</protein>
<reference evidence="3" key="1">
    <citation type="journal article" date="2020" name="Microbiol. Resour. Announc.">
        <title>Complete genome sequences of four natural Pseudomonas isolates that catabolize a wide range of aromatic compounds relevant to lignin valorization.</title>
        <authorList>
            <person name="Hatmaker E.A."/>
            <person name="Presley G."/>
            <person name="Cannon O."/>
            <person name="Guss A.M."/>
            <person name="Elkins J.G."/>
        </authorList>
    </citation>
    <scope>NUCLEOTIDE SEQUENCE [LARGE SCALE GENOMIC DNA]</scope>
    <source>
        <strain evidence="3">H1F5C</strain>
    </source>
</reference>
<keyword evidence="1" id="KW-0472">Membrane</keyword>
<name>A0A7G8YFD6_9PSED</name>
<dbReference type="RefSeq" id="WP_016962760.1">
    <property type="nucleotide sequence ID" value="NZ_CP060201.1"/>
</dbReference>
<evidence type="ECO:0000313" key="3">
    <source>
        <dbReference type="Proteomes" id="UP000515277"/>
    </source>
</evidence>
<sequence>MHTTIIITFGLILLALMLYIGERLGFARQTLSYGFIGLWLALTVINGAVGMVTAHQPLRSELMVGSLVFAVPVLALVLYLLFTRA</sequence>
<organism evidence="2 3">
    <name type="scientific">Pseudomonas protegens</name>
    <dbReference type="NCBI Taxonomy" id="380021"/>
    <lineage>
        <taxon>Bacteria</taxon>
        <taxon>Pseudomonadati</taxon>
        <taxon>Pseudomonadota</taxon>
        <taxon>Gammaproteobacteria</taxon>
        <taxon>Pseudomonadales</taxon>
        <taxon>Pseudomonadaceae</taxon>
        <taxon>Pseudomonas</taxon>
    </lineage>
</organism>
<keyword evidence="1" id="KW-0812">Transmembrane</keyword>
<evidence type="ECO:0000313" key="2">
    <source>
        <dbReference type="EMBL" id="QNH80153.1"/>
    </source>
</evidence>
<dbReference type="EMBL" id="CP060201">
    <property type="protein sequence ID" value="QNH80153.1"/>
    <property type="molecule type" value="Genomic_DNA"/>
</dbReference>
<gene>
    <name evidence="2" type="ORF">GGI48_13620</name>
</gene>
<accession>A0A7G8YFD6</accession>
<feature type="transmembrane region" description="Helical" evidence="1">
    <location>
        <begin position="6"/>
        <end position="21"/>
    </location>
</feature>
<dbReference type="AlphaFoldDB" id="A0A7G8YFD6"/>
<evidence type="ECO:0000256" key="1">
    <source>
        <dbReference type="SAM" id="Phobius"/>
    </source>
</evidence>
<feature type="transmembrane region" description="Helical" evidence="1">
    <location>
        <begin position="62"/>
        <end position="82"/>
    </location>
</feature>
<dbReference type="Proteomes" id="UP000515277">
    <property type="component" value="Chromosome"/>
</dbReference>
<feature type="transmembrane region" description="Helical" evidence="1">
    <location>
        <begin position="33"/>
        <end position="56"/>
    </location>
</feature>
<keyword evidence="1" id="KW-1133">Transmembrane helix</keyword>
<proteinExistence type="predicted"/>